<dbReference type="EMBL" id="AFAY01000051">
    <property type="protein sequence ID" value="EGF08250.1"/>
    <property type="molecule type" value="Genomic_DNA"/>
</dbReference>
<dbReference type="Pfam" id="PF21981">
    <property type="entry name" value="RecX_HTH3"/>
    <property type="match status" value="1"/>
</dbReference>
<dbReference type="GO" id="GO:0006282">
    <property type="term" value="P:regulation of DNA repair"/>
    <property type="evidence" value="ECO:0007669"/>
    <property type="project" value="UniProtKB-UniRule"/>
</dbReference>
<dbReference type="HOGENOM" id="CLU_066607_3_1_4"/>
<evidence type="ECO:0000313" key="8">
    <source>
        <dbReference type="EMBL" id="EGF08250.1"/>
    </source>
</evidence>
<evidence type="ECO:0000256" key="4">
    <source>
        <dbReference type="ARBA" id="ARBA00022490"/>
    </source>
</evidence>
<dbReference type="HAMAP" id="MF_01114">
    <property type="entry name" value="RecX"/>
    <property type="match status" value="1"/>
</dbReference>
<evidence type="ECO:0000259" key="6">
    <source>
        <dbReference type="Pfam" id="PF02631"/>
    </source>
</evidence>
<dbReference type="OrthoDB" id="5295441at2"/>
<comment type="function">
    <text evidence="5">Modulates RecA activity.</text>
</comment>
<dbReference type="STRING" id="267212.GCA_001063965_01887"/>
<dbReference type="Gene3D" id="1.10.10.10">
    <property type="entry name" value="Winged helix-like DNA-binding domain superfamily/Winged helix DNA-binding domain"/>
    <property type="match status" value="3"/>
</dbReference>
<dbReference type="Proteomes" id="UP000004105">
    <property type="component" value="Unassembled WGS sequence"/>
</dbReference>
<evidence type="ECO:0000256" key="1">
    <source>
        <dbReference type="ARBA" id="ARBA00004496"/>
    </source>
</evidence>
<evidence type="ECO:0000313" key="9">
    <source>
        <dbReference type="Proteomes" id="UP000004105"/>
    </source>
</evidence>
<dbReference type="RefSeq" id="WP_007343563.1">
    <property type="nucleotide sequence ID" value="NZ_GL878494.1"/>
</dbReference>
<name>F2BFQ1_9NEIS</name>
<comment type="similarity">
    <text evidence="2 5">Belongs to the RecX family.</text>
</comment>
<protein>
    <recommendedName>
        <fullName evidence="3 5">Regulatory protein RecX</fullName>
    </recommendedName>
</protein>
<organism evidence="8 9">
    <name type="scientific">Neisseria bacilliformis ATCC BAA-1200</name>
    <dbReference type="NCBI Taxonomy" id="888742"/>
    <lineage>
        <taxon>Bacteria</taxon>
        <taxon>Pseudomonadati</taxon>
        <taxon>Pseudomonadota</taxon>
        <taxon>Betaproteobacteria</taxon>
        <taxon>Neisseriales</taxon>
        <taxon>Neisseriaceae</taxon>
        <taxon>Neisseria</taxon>
    </lineage>
</organism>
<dbReference type="InterPro" id="IPR003783">
    <property type="entry name" value="Regulatory_RecX"/>
</dbReference>
<dbReference type="PANTHER" id="PTHR33602">
    <property type="entry name" value="REGULATORY PROTEIN RECX FAMILY PROTEIN"/>
    <property type="match status" value="1"/>
</dbReference>
<sequence>MTQQKSLRARALDILARSETGRAALKRKLAPHAASEDELEAVLDEMAARGWQSDTRYAEAYIHSKGRKHGSLRLRHDLARQGVDEETVRALLPDADTELAAAVSVVRKKFKTPPADYAAAQKQMRFLAYRGFDGDTVRRALKQAWTDGYTEYDGTDDRT</sequence>
<dbReference type="PANTHER" id="PTHR33602:SF1">
    <property type="entry name" value="REGULATORY PROTEIN RECX FAMILY PROTEIN"/>
    <property type="match status" value="1"/>
</dbReference>
<dbReference type="InterPro" id="IPR053925">
    <property type="entry name" value="RecX_HTH_3rd"/>
</dbReference>
<comment type="subcellular location">
    <subcellularLocation>
        <location evidence="1 5">Cytoplasm</location>
    </subcellularLocation>
</comment>
<evidence type="ECO:0000256" key="2">
    <source>
        <dbReference type="ARBA" id="ARBA00009695"/>
    </source>
</evidence>
<dbReference type="InterPro" id="IPR036388">
    <property type="entry name" value="WH-like_DNA-bd_sf"/>
</dbReference>
<keyword evidence="4 5" id="KW-0963">Cytoplasm</keyword>
<accession>F2BFQ1</accession>
<dbReference type="GO" id="GO:0005737">
    <property type="term" value="C:cytoplasm"/>
    <property type="evidence" value="ECO:0007669"/>
    <property type="project" value="UniProtKB-SubCell"/>
</dbReference>
<evidence type="ECO:0000256" key="3">
    <source>
        <dbReference type="ARBA" id="ARBA00018111"/>
    </source>
</evidence>
<comment type="caution">
    <text evidence="8">The sequence shown here is derived from an EMBL/GenBank/DDBJ whole genome shotgun (WGS) entry which is preliminary data.</text>
</comment>
<keyword evidence="9" id="KW-1185">Reference proteome</keyword>
<feature type="domain" description="RecX second three-helical" evidence="6">
    <location>
        <begin position="53"/>
        <end position="91"/>
    </location>
</feature>
<reference evidence="8 9" key="1">
    <citation type="submission" date="2011-02" db="EMBL/GenBank/DDBJ databases">
        <authorList>
            <person name="Muzny D."/>
            <person name="Qin X."/>
            <person name="Deng J."/>
            <person name="Jiang H."/>
            <person name="Liu Y."/>
            <person name="Qu J."/>
            <person name="Song X.-Z."/>
            <person name="Zhang L."/>
            <person name="Thornton R."/>
            <person name="Coyle M."/>
            <person name="Francisco L."/>
            <person name="Jackson L."/>
            <person name="Javaid M."/>
            <person name="Korchina V."/>
            <person name="Kovar C."/>
            <person name="Mata R."/>
            <person name="Mathew T."/>
            <person name="Ngo R."/>
            <person name="Nguyen L."/>
            <person name="Nguyen N."/>
            <person name="Okwuonu G."/>
            <person name="Ongeri F."/>
            <person name="Pham C."/>
            <person name="Simmons D."/>
            <person name="Wilczek-Boney K."/>
            <person name="Hale W."/>
            <person name="Jakkamsetti A."/>
            <person name="Pham P."/>
            <person name="Ruth R."/>
            <person name="San Lucas F."/>
            <person name="Warren J."/>
            <person name="Zhang J."/>
            <person name="Zhao Z."/>
            <person name="Zhou C."/>
            <person name="Zhu D."/>
            <person name="Lee S."/>
            <person name="Bess C."/>
            <person name="Blankenburg K."/>
            <person name="Forbes L."/>
            <person name="Fu Q."/>
            <person name="Gubbala S."/>
            <person name="Hirani K."/>
            <person name="Jayaseelan J.C."/>
            <person name="Lara F."/>
            <person name="Munidasa M."/>
            <person name="Palculict T."/>
            <person name="Patil S."/>
            <person name="Pu L.-L."/>
            <person name="Saada N."/>
            <person name="Tang L."/>
            <person name="Weissenberger G."/>
            <person name="Zhu Y."/>
            <person name="Hemphill L."/>
            <person name="Shang Y."/>
            <person name="Youmans B."/>
            <person name="Ayvaz T."/>
            <person name="Ross M."/>
            <person name="Santibanez J."/>
            <person name="Aqrawi P."/>
            <person name="Gross S."/>
            <person name="Joshi V."/>
            <person name="Fowler G."/>
            <person name="Nazareth L."/>
            <person name="Reid J."/>
            <person name="Worley K."/>
            <person name="Petrosino J."/>
            <person name="Highlander S."/>
            <person name="Gibbs R."/>
        </authorList>
    </citation>
    <scope>NUCLEOTIDE SEQUENCE [LARGE SCALE GENOMIC DNA]</scope>
    <source>
        <strain evidence="8 9">ATCC BAA-1200</strain>
    </source>
</reference>
<gene>
    <name evidence="5 8" type="primary">recX</name>
    <name evidence="8" type="ORF">HMPREF9123_2558</name>
</gene>
<evidence type="ECO:0000256" key="5">
    <source>
        <dbReference type="HAMAP-Rule" id="MF_01114"/>
    </source>
</evidence>
<evidence type="ECO:0000259" key="7">
    <source>
        <dbReference type="Pfam" id="PF21981"/>
    </source>
</evidence>
<dbReference type="InterPro" id="IPR053924">
    <property type="entry name" value="RecX_HTH_2nd"/>
</dbReference>
<dbReference type="AlphaFoldDB" id="F2BFQ1"/>
<dbReference type="NCBIfam" id="NF001055">
    <property type="entry name" value="PRK00117.2-5"/>
    <property type="match status" value="1"/>
</dbReference>
<dbReference type="Pfam" id="PF02631">
    <property type="entry name" value="RecX_HTH2"/>
    <property type="match status" value="1"/>
</dbReference>
<feature type="domain" description="RecX third three-helical" evidence="7">
    <location>
        <begin position="96"/>
        <end position="141"/>
    </location>
</feature>
<proteinExistence type="inferred from homology"/>